<proteinExistence type="predicted"/>
<keyword evidence="3" id="KW-1185">Reference proteome</keyword>
<dbReference type="OrthoDB" id="10668873at2759"/>
<dbReference type="Proteomes" id="UP000886523">
    <property type="component" value="Unassembled WGS sequence"/>
</dbReference>
<organism evidence="2 3">
    <name type="scientific">Hydnum rufescens UP504</name>
    <dbReference type="NCBI Taxonomy" id="1448309"/>
    <lineage>
        <taxon>Eukaryota</taxon>
        <taxon>Fungi</taxon>
        <taxon>Dikarya</taxon>
        <taxon>Basidiomycota</taxon>
        <taxon>Agaricomycotina</taxon>
        <taxon>Agaricomycetes</taxon>
        <taxon>Cantharellales</taxon>
        <taxon>Hydnaceae</taxon>
        <taxon>Hydnum</taxon>
    </lineage>
</organism>
<sequence length="217" mass="24485">MQAPMHILVGTALSIAAPSMVWELASELVQIITQIELYRIETVEDARHIVASHQSGTEYASLPKGRPKTLDKIIQEGPGLRERLLALAYNIKKEHIRILAKAGRDRDADTALLLYYPPLPPPGSQPPPSGSALDLLMHTFSETERELYDSGRESCHKLETKIQKWRQTYMKEQSSHDRVAYDEVFERVFPSRLGSVECLLLAKNVERLVASTKKLRA</sequence>
<keyword evidence="1" id="KW-0732">Signal</keyword>
<feature type="signal peptide" evidence="1">
    <location>
        <begin position="1"/>
        <end position="16"/>
    </location>
</feature>
<feature type="chain" id="PRO_5040205492" evidence="1">
    <location>
        <begin position="17"/>
        <end position="217"/>
    </location>
</feature>
<reference evidence="2" key="1">
    <citation type="journal article" date="2020" name="Nat. Commun.">
        <title>Large-scale genome sequencing of mycorrhizal fungi provides insights into the early evolution of symbiotic traits.</title>
        <authorList>
            <person name="Miyauchi S."/>
            <person name="Kiss E."/>
            <person name="Kuo A."/>
            <person name="Drula E."/>
            <person name="Kohler A."/>
            <person name="Sanchez-Garcia M."/>
            <person name="Morin E."/>
            <person name="Andreopoulos B."/>
            <person name="Barry K.W."/>
            <person name="Bonito G."/>
            <person name="Buee M."/>
            <person name="Carver A."/>
            <person name="Chen C."/>
            <person name="Cichocki N."/>
            <person name="Clum A."/>
            <person name="Culley D."/>
            <person name="Crous P.W."/>
            <person name="Fauchery L."/>
            <person name="Girlanda M."/>
            <person name="Hayes R.D."/>
            <person name="Keri Z."/>
            <person name="LaButti K."/>
            <person name="Lipzen A."/>
            <person name="Lombard V."/>
            <person name="Magnuson J."/>
            <person name="Maillard F."/>
            <person name="Murat C."/>
            <person name="Nolan M."/>
            <person name="Ohm R.A."/>
            <person name="Pangilinan J."/>
            <person name="Pereira M.F."/>
            <person name="Perotto S."/>
            <person name="Peter M."/>
            <person name="Pfister S."/>
            <person name="Riley R."/>
            <person name="Sitrit Y."/>
            <person name="Stielow J.B."/>
            <person name="Szollosi G."/>
            <person name="Zifcakova L."/>
            <person name="Stursova M."/>
            <person name="Spatafora J.W."/>
            <person name="Tedersoo L."/>
            <person name="Vaario L.M."/>
            <person name="Yamada A."/>
            <person name="Yan M."/>
            <person name="Wang P."/>
            <person name="Xu J."/>
            <person name="Bruns T."/>
            <person name="Baldrian P."/>
            <person name="Vilgalys R."/>
            <person name="Dunand C."/>
            <person name="Henrissat B."/>
            <person name="Grigoriev I.V."/>
            <person name="Hibbett D."/>
            <person name="Nagy L.G."/>
            <person name="Martin F.M."/>
        </authorList>
    </citation>
    <scope>NUCLEOTIDE SEQUENCE</scope>
    <source>
        <strain evidence="2">UP504</strain>
    </source>
</reference>
<dbReference type="EMBL" id="MU128930">
    <property type="protein sequence ID" value="KAF9517650.1"/>
    <property type="molecule type" value="Genomic_DNA"/>
</dbReference>
<evidence type="ECO:0000256" key="1">
    <source>
        <dbReference type="SAM" id="SignalP"/>
    </source>
</evidence>
<gene>
    <name evidence="2" type="ORF">BS47DRAFT_1380294</name>
</gene>
<comment type="caution">
    <text evidence="2">The sequence shown here is derived from an EMBL/GenBank/DDBJ whole genome shotgun (WGS) entry which is preliminary data.</text>
</comment>
<evidence type="ECO:0000313" key="2">
    <source>
        <dbReference type="EMBL" id="KAF9517650.1"/>
    </source>
</evidence>
<evidence type="ECO:0000313" key="3">
    <source>
        <dbReference type="Proteomes" id="UP000886523"/>
    </source>
</evidence>
<protein>
    <submittedName>
        <fullName evidence="2">Uncharacterized protein</fullName>
    </submittedName>
</protein>
<accession>A0A9P6B670</accession>
<dbReference type="AlphaFoldDB" id="A0A9P6B670"/>
<name>A0A9P6B670_9AGAM</name>